<accession>A0AAD7W0V9</accession>
<protein>
    <submittedName>
        <fullName evidence="1">Uncharacterized protein</fullName>
    </submittedName>
</protein>
<reference evidence="1" key="1">
    <citation type="journal article" date="2023" name="Science">
        <title>Genome structures resolve the early diversification of teleost fishes.</title>
        <authorList>
            <person name="Parey E."/>
            <person name="Louis A."/>
            <person name="Montfort J."/>
            <person name="Bouchez O."/>
            <person name="Roques C."/>
            <person name="Iampietro C."/>
            <person name="Lluch J."/>
            <person name="Castinel A."/>
            <person name="Donnadieu C."/>
            <person name="Desvignes T."/>
            <person name="Floi Bucao C."/>
            <person name="Jouanno E."/>
            <person name="Wen M."/>
            <person name="Mejri S."/>
            <person name="Dirks R."/>
            <person name="Jansen H."/>
            <person name="Henkel C."/>
            <person name="Chen W.J."/>
            <person name="Zahm M."/>
            <person name="Cabau C."/>
            <person name="Klopp C."/>
            <person name="Thompson A.W."/>
            <person name="Robinson-Rechavi M."/>
            <person name="Braasch I."/>
            <person name="Lecointre G."/>
            <person name="Bobe J."/>
            <person name="Postlethwait J.H."/>
            <person name="Berthelot C."/>
            <person name="Roest Crollius H."/>
            <person name="Guiguen Y."/>
        </authorList>
    </citation>
    <scope>NUCLEOTIDE SEQUENCE</scope>
    <source>
        <strain evidence="1">NC1722</strain>
    </source>
</reference>
<evidence type="ECO:0000313" key="2">
    <source>
        <dbReference type="Proteomes" id="UP001221898"/>
    </source>
</evidence>
<proteinExistence type="predicted"/>
<name>A0AAD7W0V9_9TELE</name>
<gene>
    <name evidence="1" type="ORF">AAFF_G00290460</name>
</gene>
<comment type="caution">
    <text evidence="1">The sequence shown here is derived from an EMBL/GenBank/DDBJ whole genome shotgun (WGS) entry which is preliminary data.</text>
</comment>
<dbReference type="AlphaFoldDB" id="A0AAD7W0V9"/>
<sequence>MESGSCHEAYLTMGTHGLNQQQSVLAEDYGIPAFPGELEPTMHRALFPSQWCCAAPVRRTRYQAPSSISGALWDPPTHSREASRPAPALSLGALISESPAHSRLAPLPTVHAKLTLPEALSPAGWRVPTVASWSCVPGQSGRTGDLSPPLRPDLALAFQRCPENGVSPPRFRT</sequence>
<dbReference type="Proteomes" id="UP001221898">
    <property type="component" value="Unassembled WGS sequence"/>
</dbReference>
<organism evidence="1 2">
    <name type="scientific">Aldrovandia affinis</name>
    <dbReference type="NCBI Taxonomy" id="143900"/>
    <lineage>
        <taxon>Eukaryota</taxon>
        <taxon>Metazoa</taxon>
        <taxon>Chordata</taxon>
        <taxon>Craniata</taxon>
        <taxon>Vertebrata</taxon>
        <taxon>Euteleostomi</taxon>
        <taxon>Actinopterygii</taxon>
        <taxon>Neopterygii</taxon>
        <taxon>Teleostei</taxon>
        <taxon>Notacanthiformes</taxon>
        <taxon>Halosauridae</taxon>
        <taxon>Aldrovandia</taxon>
    </lineage>
</organism>
<keyword evidence="2" id="KW-1185">Reference proteome</keyword>
<evidence type="ECO:0000313" key="1">
    <source>
        <dbReference type="EMBL" id="KAJ8372316.1"/>
    </source>
</evidence>
<dbReference type="EMBL" id="JAINUG010000407">
    <property type="protein sequence ID" value="KAJ8372316.1"/>
    <property type="molecule type" value="Genomic_DNA"/>
</dbReference>